<organism evidence="3 4">
    <name type="scientific">Anatilimnocola aggregata</name>
    <dbReference type="NCBI Taxonomy" id="2528021"/>
    <lineage>
        <taxon>Bacteria</taxon>
        <taxon>Pseudomonadati</taxon>
        <taxon>Planctomycetota</taxon>
        <taxon>Planctomycetia</taxon>
        <taxon>Pirellulales</taxon>
        <taxon>Pirellulaceae</taxon>
        <taxon>Anatilimnocola</taxon>
    </lineage>
</organism>
<evidence type="ECO:0008006" key="5">
    <source>
        <dbReference type="Google" id="ProtNLM"/>
    </source>
</evidence>
<evidence type="ECO:0000256" key="2">
    <source>
        <dbReference type="SAM" id="Phobius"/>
    </source>
</evidence>
<dbReference type="OrthoDB" id="252901at2"/>
<keyword evidence="2" id="KW-0812">Transmembrane</keyword>
<dbReference type="InterPro" id="IPR029062">
    <property type="entry name" value="Class_I_gatase-like"/>
</dbReference>
<feature type="transmembrane region" description="Helical" evidence="2">
    <location>
        <begin position="64"/>
        <end position="82"/>
    </location>
</feature>
<feature type="transmembrane region" description="Helical" evidence="2">
    <location>
        <begin position="34"/>
        <end position="52"/>
    </location>
</feature>
<dbReference type="PANTHER" id="PTHR37947:SF1">
    <property type="entry name" value="BLL2462 PROTEIN"/>
    <property type="match status" value="1"/>
</dbReference>
<dbReference type="EMBL" id="CP036274">
    <property type="protein sequence ID" value="QDU27929.1"/>
    <property type="molecule type" value="Genomic_DNA"/>
</dbReference>
<evidence type="ECO:0000256" key="1">
    <source>
        <dbReference type="SAM" id="MobiDB-lite"/>
    </source>
</evidence>
<dbReference type="SUPFAM" id="SSF52317">
    <property type="entry name" value="Class I glutamine amidotransferase-like"/>
    <property type="match status" value="1"/>
</dbReference>
<dbReference type="PANTHER" id="PTHR37947">
    <property type="entry name" value="BLL2462 PROTEIN"/>
    <property type="match status" value="1"/>
</dbReference>
<protein>
    <recommendedName>
        <fullName evidence="5">VWFA domain-containing protein</fullName>
    </recommendedName>
</protein>
<accession>A0A517YCL0</accession>
<dbReference type="KEGG" id="aagg:ETAA8_30200"/>
<reference evidence="3 4" key="1">
    <citation type="submission" date="2019-02" db="EMBL/GenBank/DDBJ databases">
        <title>Deep-cultivation of Planctomycetes and their phenomic and genomic characterization uncovers novel biology.</title>
        <authorList>
            <person name="Wiegand S."/>
            <person name="Jogler M."/>
            <person name="Boedeker C."/>
            <person name="Pinto D."/>
            <person name="Vollmers J."/>
            <person name="Rivas-Marin E."/>
            <person name="Kohn T."/>
            <person name="Peeters S.H."/>
            <person name="Heuer A."/>
            <person name="Rast P."/>
            <person name="Oberbeckmann S."/>
            <person name="Bunk B."/>
            <person name="Jeske O."/>
            <person name="Meyerdierks A."/>
            <person name="Storesund J.E."/>
            <person name="Kallscheuer N."/>
            <person name="Luecker S."/>
            <person name="Lage O.M."/>
            <person name="Pohl T."/>
            <person name="Merkel B.J."/>
            <person name="Hornburger P."/>
            <person name="Mueller R.-W."/>
            <person name="Bruemmer F."/>
            <person name="Labrenz M."/>
            <person name="Spormann A.M."/>
            <person name="Op den Camp H."/>
            <person name="Overmann J."/>
            <person name="Amann R."/>
            <person name="Jetten M.S.M."/>
            <person name="Mascher T."/>
            <person name="Medema M.H."/>
            <person name="Devos D.P."/>
            <person name="Kaster A.-K."/>
            <person name="Ovreas L."/>
            <person name="Rohde M."/>
            <person name="Galperin M.Y."/>
            <person name="Jogler C."/>
        </authorList>
    </citation>
    <scope>NUCLEOTIDE SEQUENCE [LARGE SCALE GENOMIC DNA]</scope>
    <source>
        <strain evidence="3 4">ETA_A8</strain>
    </source>
</reference>
<dbReference type="InterPro" id="IPR036465">
    <property type="entry name" value="vWFA_dom_sf"/>
</dbReference>
<sequence>MNRWWGWFLGLDGVTSIDEIGIALAAPWAQDGPFWVFLAAAGLIVLSMFFYLRLQNGPKAPTRWVLAICRGLLLAILLLTLADPVLQMHVTRKHQPQVYVVFDGTDSMAIGDQLPESQRTALATSTGLKEAPAAAPGETPVAANSFTTPTRMQYVQSWLSKENENTLQQLQDKHNVQLEAFVFDGNTTSQLRKLSEVGNQSEKKLSGAWLAEQLTTKGQVTALGAVLQETSQQFGSGRLAGVVFVSDFAHNAGAAPVGIGDNTPLAKLGVPVYAVGVGATEAVDLAVDLQTDPKMKKAERSSVLVKLRQSGLQGQNVTVRVSGRKVGGDSAALLPEFQVGQRTVALQSGVETLEIPFTPEESGRFEFTATVEPLEGEIVDQNNHALRQVNIIDDYLRLMYVAYEPTWEWRFIKEVFHRDKLVGMDGFRTFLASSDPRVRDANVLFLPTLTPKRSEFFANDVLFLDDMPRSALNDRFCEMVKEFVGNLGGGLVVITGPRFGPKEIQQTPLADLLPVIVDPQADRRDAPEFPEFRARLTPHAARYPFMQLGATEIENTKAWDNLGKLPWYQPVAALHEQAFALAEHPTDKCRDGKTPQPLISVRQYGKGEVVFLSFNETWRLRKKYGEKYYRQFWSQLIYRLGMSHALGSDKRFVARLDQPQYRAEDKVTLTVEAYDVNFEPLDEENVTDRTLEAELVIPGPGGGEVRPIRVPMLRKGVFEARIPVLAVGEYSLRVKDPVTGKFDEQRFEVTPLSAERRRAVRDEKLQNEIAAQSGGKAYDLTTVHNLVNDLRAEPTVEKLTRNQPLWSTPLWFTLVVGLMLGEWLFRKLLKLS</sequence>
<dbReference type="RefSeq" id="WP_145089359.1">
    <property type="nucleotide sequence ID" value="NZ_CP036274.1"/>
</dbReference>
<proteinExistence type="predicted"/>
<dbReference type="AlphaFoldDB" id="A0A517YCL0"/>
<evidence type="ECO:0000313" key="4">
    <source>
        <dbReference type="Proteomes" id="UP000315017"/>
    </source>
</evidence>
<feature type="region of interest" description="Disordered" evidence="1">
    <location>
        <begin position="125"/>
        <end position="146"/>
    </location>
</feature>
<dbReference type="Gene3D" id="3.40.50.410">
    <property type="entry name" value="von Willebrand factor, type A domain"/>
    <property type="match status" value="1"/>
</dbReference>
<keyword evidence="2" id="KW-1133">Transmembrane helix</keyword>
<gene>
    <name evidence="3" type="ORF">ETAA8_30200</name>
</gene>
<keyword evidence="4" id="KW-1185">Reference proteome</keyword>
<name>A0A517YCL0_9BACT</name>
<evidence type="ECO:0000313" key="3">
    <source>
        <dbReference type="EMBL" id="QDU27929.1"/>
    </source>
</evidence>
<keyword evidence="2" id="KW-0472">Membrane</keyword>
<dbReference type="Gene3D" id="3.40.50.880">
    <property type="match status" value="1"/>
</dbReference>
<dbReference type="Proteomes" id="UP000315017">
    <property type="component" value="Chromosome"/>
</dbReference>